<dbReference type="OrthoDB" id="206201at2759"/>
<accession>A0A2Z6NHW4</accession>
<name>A0A2Z6NHW4_TRISU</name>
<dbReference type="InterPro" id="IPR036852">
    <property type="entry name" value="Peptidase_S8/S53_dom_sf"/>
</dbReference>
<dbReference type="GO" id="GO:0006508">
    <property type="term" value="P:proteolysis"/>
    <property type="evidence" value="ECO:0007669"/>
    <property type="project" value="InterPro"/>
</dbReference>
<organism evidence="1 2">
    <name type="scientific">Trifolium subterraneum</name>
    <name type="common">Subterranean clover</name>
    <dbReference type="NCBI Taxonomy" id="3900"/>
    <lineage>
        <taxon>Eukaryota</taxon>
        <taxon>Viridiplantae</taxon>
        <taxon>Streptophyta</taxon>
        <taxon>Embryophyta</taxon>
        <taxon>Tracheophyta</taxon>
        <taxon>Spermatophyta</taxon>
        <taxon>Magnoliopsida</taxon>
        <taxon>eudicotyledons</taxon>
        <taxon>Gunneridae</taxon>
        <taxon>Pentapetalae</taxon>
        <taxon>rosids</taxon>
        <taxon>fabids</taxon>
        <taxon>Fabales</taxon>
        <taxon>Fabaceae</taxon>
        <taxon>Papilionoideae</taxon>
        <taxon>50 kb inversion clade</taxon>
        <taxon>NPAAA clade</taxon>
        <taxon>Hologalegina</taxon>
        <taxon>IRL clade</taxon>
        <taxon>Trifolieae</taxon>
        <taxon>Trifolium</taxon>
    </lineage>
</organism>
<evidence type="ECO:0000313" key="2">
    <source>
        <dbReference type="Proteomes" id="UP000242715"/>
    </source>
</evidence>
<dbReference type="Gene3D" id="3.40.50.200">
    <property type="entry name" value="Peptidase S8/S53 domain"/>
    <property type="match status" value="1"/>
</dbReference>
<evidence type="ECO:0000313" key="1">
    <source>
        <dbReference type="EMBL" id="GAU43441.1"/>
    </source>
</evidence>
<dbReference type="Proteomes" id="UP000242715">
    <property type="component" value="Unassembled WGS sequence"/>
</dbReference>
<keyword evidence="2" id="KW-1185">Reference proteome</keyword>
<reference evidence="2" key="1">
    <citation type="journal article" date="2017" name="Front. Plant Sci.">
        <title>Climate Clever Clovers: New Paradigm to Reduce the Environmental Footprint of Ruminants by Breeding Low Methanogenic Forages Utilizing Haplotype Variation.</title>
        <authorList>
            <person name="Kaur P."/>
            <person name="Appels R."/>
            <person name="Bayer P.E."/>
            <person name="Keeble-Gagnere G."/>
            <person name="Wang J."/>
            <person name="Hirakawa H."/>
            <person name="Shirasawa K."/>
            <person name="Vercoe P."/>
            <person name="Stefanova K."/>
            <person name="Durmic Z."/>
            <person name="Nichols P."/>
            <person name="Revell C."/>
            <person name="Isobe S.N."/>
            <person name="Edwards D."/>
            <person name="Erskine W."/>
        </authorList>
    </citation>
    <scope>NUCLEOTIDE SEQUENCE [LARGE SCALE GENOMIC DNA]</scope>
    <source>
        <strain evidence="2">cv. Daliak</strain>
    </source>
</reference>
<sequence>MQSRCQRKIRKVSSCEEAGCASMILANTKQNLEEDSVDVHVLPAILNLDPIGLLEVTKSVSFSVMQGASMAFPHVSGIGTLTSAARTRCSLTVVKSEIMTNEDVTDHT</sequence>
<dbReference type="AlphaFoldDB" id="A0A2Z6NHW4"/>
<gene>
    <name evidence="1" type="ORF">TSUD_335040</name>
</gene>
<dbReference type="EMBL" id="DF973972">
    <property type="protein sequence ID" value="GAU43441.1"/>
    <property type="molecule type" value="Genomic_DNA"/>
</dbReference>
<protein>
    <recommendedName>
        <fullName evidence="3">Peptidase S8/S53 domain-containing protein</fullName>
    </recommendedName>
</protein>
<dbReference type="GO" id="GO:0004252">
    <property type="term" value="F:serine-type endopeptidase activity"/>
    <property type="evidence" value="ECO:0007669"/>
    <property type="project" value="InterPro"/>
</dbReference>
<evidence type="ECO:0008006" key="3">
    <source>
        <dbReference type="Google" id="ProtNLM"/>
    </source>
</evidence>
<proteinExistence type="predicted"/>
<dbReference type="SUPFAM" id="SSF52743">
    <property type="entry name" value="Subtilisin-like"/>
    <property type="match status" value="1"/>
</dbReference>